<proteinExistence type="predicted"/>
<gene>
    <name evidence="1" type="ORF">NTEN_LOCUS15077</name>
</gene>
<dbReference type="EMBL" id="CADCXU010022579">
    <property type="protein sequence ID" value="CAB0010012.1"/>
    <property type="molecule type" value="Genomic_DNA"/>
</dbReference>
<organism evidence="1 2">
    <name type="scientific">Nesidiocoris tenuis</name>
    <dbReference type="NCBI Taxonomy" id="355587"/>
    <lineage>
        <taxon>Eukaryota</taxon>
        <taxon>Metazoa</taxon>
        <taxon>Ecdysozoa</taxon>
        <taxon>Arthropoda</taxon>
        <taxon>Hexapoda</taxon>
        <taxon>Insecta</taxon>
        <taxon>Pterygota</taxon>
        <taxon>Neoptera</taxon>
        <taxon>Paraneoptera</taxon>
        <taxon>Hemiptera</taxon>
        <taxon>Heteroptera</taxon>
        <taxon>Panheteroptera</taxon>
        <taxon>Cimicomorpha</taxon>
        <taxon>Miridae</taxon>
        <taxon>Dicyphina</taxon>
        <taxon>Nesidiocoris</taxon>
    </lineage>
</organism>
<protein>
    <submittedName>
        <fullName evidence="1">Uncharacterized protein</fullName>
    </submittedName>
</protein>
<dbReference type="Proteomes" id="UP000479000">
    <property type="component" value="Unassembled WGS sequence"/>
</dbReference>
<keyword evidence="2" id="KW-1185">Reference proteome</keyword>
<reference evidence="1 2" key="1">
    <citation type="submission" date="2020-02" db="EMBL/GenBank/DDBJ databases">
        <authorList>
            <person name="Ferguson B K."/>
        </authorList>
    </citation>
    <scope>NUCLEOTIDE SEQUENCE [LARGE SCALE GENOMIC DNA]</scope>
</reference>
<feature type="non-terminal residue" evidence="1">
    <location>
        <position position="92"/>
    </location>
</feature>
<sequence>MFFFFSIFQMDSSSLLLQKIQKSAAVIELRSLDSLQLETPYMVLKLVWTDTKFGPAVQAHLQELTDGQRLGGGDTFRVFLPRRIGQNLSEAE</sequence>
<dbReference type="AlphaFoldDB" id="A0A6H5H2N0"/>
<accession>A0A6H5H2N0</accession>
<evidence type="ECO:0000313" key="2">
    <source>
        <dbReference type="Proteomes" id="UP000479000"/>
    </source>
</evidence>
<name>A0A6H5H2N0_9HEMI</name>
<evidence type="ECO:0000313" key="1">
    <source>
        <dbReference type="EMBL" id="CAB0010012.1"/>
    </source>
</evidence>